<keyword evidence="2" id="KW-1185">Reference proteome</keyword>
<name>A0AAD6S7M8_9AGAR</name>
<gene>
    <name evidence="1" type="ORF">C8F04DRAFT_1137332</name>
</gene>
<dbReference type="EMBL" id="JARJCM010000205">
    <property type="protein sequence ID" value="KAJ7022648.1"/>
    <property type="molecule type" value="Genomic_DNA"/>
</dbReference>
<evidence type="ECO:0000313" key="1">
    <source>
        <dbReference type="EMBL" id="KAJ7022648.1"/>
    </source>
</evidence>
<reference evidence="1" key="1">
    <citation type="submission" date="2023-03" db="EMBL/GenBank/DDBJ databases">
        <title>Massive genome expansion in bonnet fungi (Mycena s.s.) driven by repeated elements and novel gene families across ecological guilds.</title>
        <authorList>
            <consortium name="Lawrence Berkeley National Laboratory"/>
            <person name="Harder C.B."/>
            <person name="Miyauchi S."/>
            <person name="Viragh M."/>
            <person name="Kuo A."/>
            <person name="Thoen E."/>
            <person name="Andreopoulos B."/>
            <person name="Lu D."/>
            <person name="Skrede I."/>
            <person name="Drula E."/>
            <person name="Henrissat B."/>
            <person name="Morin E."/>
            <person name="Kohler A."/>
            <person name="Barry K."/>
            <person name="LaButti K."/>
            <person name="Morin E."/>
            <person name="Salamov A."/>
            <person name="Lipzen A."/>
            <person name="Mereny Z."/>
            <person name="Hegedus B."/>
            <person name="Baldrian P."/>
            <person name="Stursova M."/>
            <person name="Weitz H."/>
            <person name="Taylor A."/>
            <person name="Grigoriev I.V."/>
            <person name="Nagy L.G."/>
            <person name="Martin F."/>
            <person name="Kauserud H."/>
        </authorList>
    </citation>
    <scope>NUCLEOTIDE SEQUENCE</scope>
    <source>
        <strain evidence="1">CBHHK200</strain>
    </source>
</reference>
<dbReference type="AlphaFoldDB" id="A0AAD6S7M8"/>
<sequence length="213" mass="22891">METFLSRSRRNCCALSACCCTCRWVRCCCSGATPVHLPTHPLRSVEVGVVLLRAAAPVIPLRYAAASPYCCTQLPRTYCPCAATPAARAPLHPLPVRLSPLLYLHAPARRLLPFAAVPPLHPLPVRCARLPPHPPLRLSSHLCYPSLHPLVIPCVAPTRSPGAELLQRLCGKDCARISIRSQYTGGTVCWPRARGASGGPSADEPPHPPTALT</sequence>
<proteinExistence type="predicted"/>
<comment type="caution">
    <text evidence="1">The sequence shown here is derived from an EMBL/GenBank/DDBJ whole genome shotgun (WGS) entry which is preliminary data.</text>
</comment>
<organism evidence="1 2">
    <name type="scientific">Mycena alexandri</name>
    <dbReference type="NCBI Taxonomy" id="1745969"/>
    <lineage>
        <taxon>Eukaryota</taxon>
        <taxon>Fungi</taxon>
        <taxon>Dikarya</taxon>
        <taxon>Basidiomycota</taxon>
        <taxon>Agaricomycotina</taxon>
        <taxon>Agaricomycetes</taxon>
        <taxon>Agaricomycetidae</taxon>
        <taxon>Agaricales</taxon>
        <taxon>Marasmiineae</taxon>
        <taxon>Mycenaceae</taxon>
        <taxon>Mycena</taxon>
    </lineage>
</organism>
<evidence type="ECO:0000313" key="2">
    <source>
        <dbReference type="Proteomes" id="UP001218188"/>
    </source>
</evidence>
<accession>A0AAD6S7M8</accession>
<dbReference type="Proteomes" id="UP001218188">
    <property type="component" value="Unassembled WGS sequence"/>
</dbReference>
<protein>
    <submittedName>
        <fullName evidence="1">Uncharacterized protein</fullName>
    </submittedName>
</protein>